<accession>A0A9P1C5F4</accession>
<reference evidence="1" key="1">
    <citation type="submission" date="2022-10" db="EMBL/GenBank/DDBJ databases">
        <authorList>
            <person name="Chen Y."/>
            <person name="Dougan E. K."/>
            <person name="Chan C."/>
            <person name="Rhodes N."/>
            <person name="Thang M."/>
        </authorList>
    </citation>
    <scope>NUCLEOTIDE SEQUENCE</scope>
</reference>
<protein>
    <submittedName>
        <fullName evidence="1">Uncharacterized protein</fullName>
    </submittedName>
</protein>
<reference evidence="2" key="2">
    <citation type="submission" date="2024-04" db="EMBL/GenBank/DDBJ databases">
        <authorList>
            <person name="Chen Y."/>
            <person name="Shah S."/>
            <person name="Dougan E. K."/>
            <person name="Thang M."/>
            <person name="Chan C."/>
        </authorList>
    </citation>
    <scope>NUCLEOTIDE SEQUENCE [LARGE SCALE GENOMIC DNA]</scope>
</reference>
<evidence type="ECO:0000313" key="3">
    <source>
        <dbReference type="Proteomes" id="UP001152797"/>
    </source>
</evidence>
<sequence length="80" mass="8925">MNRGTTSSEQTFLLMGGANLRTARTMEKCHLLSFSEKEVLLAFTEAQLKRGPDLLKAFCDEDSDLRILGNGEKPYAEETV</sequence>
<proteinExistence type="predicted"/>
<dbReference type="EMBL" id="CAMXCT020000983">
    <property type="protein sequence ID" value="CAL1138741.1"/>
    <property type="molecule type" value="Genomic_DNA"/>
</dbReference>
<dbReference type="AlphaFoldDB" id="A0A9P1C5F4"/>
<keyword evidence="3" id="KW-1185">Reference proteome</keyword>
<evidence type="ECO:0000313" key="1">
    <source>
        <dbReference type="EMBL" id="CAI3985366.1"/>
    </source>
</evidence>
<organism evidence="1">
    <name type="scientific">Cladocopium goreaui</name>
    <dbReference type="NCBI Taxonomy" id="2562237"/>
    <lineage>
        <taxon>Eukaryota</taxon>
        <taxon>Sar</taxon>
        <taxon>Alveolata</taxon>
        <taxon>Dinophyceae</taxon>
        <taxon>Suessiales</taxon>
        <taxon>Symbiodiniaceae</taxon>
        <taxon>Cladocopium</taxon>
    </lineage>
</organism>
<comment type="caution">
    <text evidence="1">The sequence shown here is derived from an EMBL/GenBank/DDBJ whole genome shotgun (WGS) entry which is preliminary data.</text>
</comment>
<dbReference type="EMBL" id="CAMXCT010000983">
    <property type="protein sequence ID" value="CAI3985366.1"/>
    <property type="molecule type" value="Genomic_DNA"/>
</dbReference>
<dbReference type="Proteomes" id="UP001152797">
    <property type="component" value="Unassembled WGS sequence"/>
</dbReference>
<name>A0A9P1C5F4_9DINO</name>
<evidence type="ECO:0000313" key="2">
    <source>
        <dbReference type="EMBL" id="CAL1138741.1"/>
    </source>
</evidence>
<dbReference type="EMBL" id="CAMXCT030000983">
    <property type="protein sequence ID" value="CAL4772678.1"/>
    <property type="molecule type" value="Genomic_DNA"/>
</dbReference>
<gene>
    <name evidence="1" type="ORF">C1SCF055_LOCUS12820</name>
</gene>